<name>A0A158KY55_9BURK</name>
<evidence type="ECO:0000256" key="1">
    <source>
        <dbReference type="ARBA" id="ARBA00004141"/>
    </source>
</evidence>
<evidence type="ECO:0000256" key="5">
    <source>
        <dbReference type="SAM" id="Phobius"/>
    </source>
</evidence>
<protein>
    <submittedName>
        <fullName evidence="7">MFS transporter</fullName>
    </submittedName>
</protein>
<dbReference type="Pfam" id="PF07690">
    <property type="entry name" value="MFS_1"/>
    <property type="match status" value="1"/>
</dbReference>
<reference evidence="7" key="1">
    <citation type="submission" date="2016-01" db="EMBL/GenBank/DDBJ databases">
        <authorList>
            <person name="Peeters C."/>
        </authorList>
    </citation>
    <scope>NUCLEOTIDE SEQUENCE [LARGE SCALE GENOMIC DNA]</scope>
    <source>
        <strain evidence="7">LMG 22940</strain>
    </source>
</reference>
<dbReference type="GO" id="GO:0022857">
    <property type="term" value="F:transmembrane transporter activity"/>
    <property type="evidence" value="ECO:0007669"/>
    <property type="project" value="InterPro"/>
</dbReference>
<dbReference type="SUPFAM" id="SSF103473">
    <property type="entry name" value="MFS general substrate transporter"/>
    <property type="match status" value="1"/>
</dbReference>
<dbReference type="Proteomes" id="UP000054770">
    <property type="component" value="Unassembled WGS sequence"/>
</dbReference>
<feature type="transmembrane region" description="Helical" evidence="5">
    <location>
        <begin position="126"/>
        <end position="147"/>
    </location>
</feature>
<feature type="transmembrane region" description="Helical" evidence="5">
    <location>
        <begin position="153"/>
        <end position="174"/>
    </location>
</feature>
<dbReference type="InterPro" id="IPR020846">
    <property type="entry name" value="MFS_dom"/>
</dbReference>
<comment type="caution">
    <text evidence="7">The sequence shown here is derived from an EMBL/GenBank/DDBJ whole genome shotgun (WGS) entry which is preliminary data.</text>
</comment>
<evidence type="ECO:0000256" key="2">
    <source>
        <dbReference type="ARBA" id="ARBA00022692"/>
    </source>
</evidence>
<dbReference type="InterPro" id="IPR036259">
    <property type="entry name" value="MFS_trans_sf"/>
</dbReference>
<evidence type="ECO:0000313" key="8">
    <source>
        <dbReference type="Proteomes" id="UP000054770"/>
    </source>
</evidence>
<keyword evidence="8" id="KW-1185">Reference proteome</keyword>
<dbReference type="InterPro" id="IPR011701">
    <property type="entry name" value="MFS"/>
</dbReference>
<dbReference type="InterPro" id="IPR050382">
    <property type="entry name" value="MFS_Na/Anion_cotransporter"/>
</dbReference>
<evidence type="ECO:0000259" key="6">
    <source>
        <dbReference type="PROSITE" id="PS50850"/>
    </source>
</evidence>
<dbReference type="PANTHER" id="PTHR11662:SF450">
    <property type="entry name" value="BLR1003 PROTEIN"/>
    <property type="match status" value="1"/>
</dbReference>
<feature type="transmembrane region" description="Helical" evidence="5">
    <location>
        <begin position="289"/>
        <end position="309"/>
    </location>
</feature>
<feature type="transmembrane region" description="Helical" evidence="5">
    <location>
        <begin position="258"/>
        <end position="277"/>
    </location>
</feature>
<organism evidence="7 8">
    <name type="scientific">Caballeronia choica</name>
    <dbReference type="NCBI Taxonomy" id="326476"/>
    <lineage>
        <taxon>Bacteria</taxon>
        <taxon>Pseudomonadati</taxon>
        <taxon>Pseudomonadota</taxon>
        <taxon>Betaproteobacteria</taxon>
        <taxon>Burkholderiales</taxon>
        <taxon>Burkholderiaceae</taxon>
        <taxon>Caballeronia</taxon>
    </lineage>
</organism>
<dbReference type="AlphaFoldDB" id="A0A158KY55"/>
<dbReference type="PANTHER" id="PTHR11662">
    <property type="entry name" value="SOLUTE CARRIER FAMILY 17"/>
    <property type="match status" value="1"/>
</dbReference>
<gene>
    <name evidence="7" type="ORF">AWB68_07838</name>
</gene>
<keyword evidence="3 5" id="KW-1133">Transmembrane helix</keyword>
<evidence type="ECO:0000313" key="7">
    <source>
        <dbReference type="EMBL" id="SAL85895.1"/>
    </source>
</evidence>
<feature type="transmembrane region" description="Helical" evidence="5">
    <location>
        <begin position="36"/>
        <end position="59"/>
    </location>
</feature>
<sequence length="425" mass="45559">MTFLLTFLALINFLDKIVLGMVAVPLMAEMHLSPSEFGLIAGSFFWLFSTSTIAVGFMSNRFQTRWLLLTMGISWALVQLPQALTSSAAALLACRVILGAAEGPAFPVTVHALYKWFPDQKRNVPIAIVNQGAAAGLLLAGLLIPLVTHRWGWRMNFAILGAVGAIWSVLWLFVGREGNLGAHGAKSSVASGSGADHAAHSTHFTYRLPYRRILSDPSVLSVFLLGFAAYWMLGQNLMWLPAYLEKGLGFPSIDAGRWFALVIATTAPVNIGLSWLSQRMMERGASTRLARVQLVCLTMLAGASGYVALLVLDLAPVQKVMLFAVSCALPTLSFSLAPALLAEMVPESQRGSIVSIHTALASLGAAVAPAVMGRIVQLHGGDHAYEPGFATASIVLIVAALAALRWLHPERSYRTLNRSAAPLTA</sequence>
<keyword evidence="2 5" id="KW-0812">Transmembrane</keyword>
<dbReference type="EMBL" id="FCON02000204">
    <property type="protein sequence ID" value="SAL85895.1"/>
    <property type="molecule type" value="Genomic_DNA"/>
</dbReference>
<accession>A0A158KY55</accession>
<feature type="transmembrane region" description="Helical" evidence="5">
    <location>
        <begin position="90"/>
        <end position="114"/>
    </location>
</feature>
<comment type="subcellular location">
    <subcellularLocation>
        <location evidence="1">Membrane</location>
        <topology evidence="1">Multi-pass membrane protein</topology>
    </subcellularLocation>
</comment>
<feature type="transmembrane region" description="Helical" evidence="5">
    <location>
        <begin position="321"/>
        <end position="341"/>
    </location>
</feature>
<feature type="transmembrane region" description="Helical" evidence="5">
    <location>
        <begin position="353"/>
        <end position="376"/>
    </location>
</feature>
<keyword evidence="4 5" id="KW-0472">Membrane</keyword>
<evidence type="ECO:0000256" key="3">
    <source>
        <dbReference type="ARBA" id="ARBA00022989"/>
    </source>
</evidence>
<feature type="transmembrane region" description="Helical" evidence="5">
    <location>
        <begin position="213"/>
        <end position="233"/>
    </location>
</feature>
<proteinExistence type="predicted"/>
<dbReference type="Gene3D" id="1.20.1250.20">
    <property type="entry name" value="MFS general substrate transporter like domains"/>
    <property type="match status" value="2"/>
</dbReference>
<dbReference type="GO" id="GO:0016020">
    <property type="term" value="C:membrane"/>
    <property type="evidence" value="ECO:0007669"/>
    <property type="project" value="UniProtKB-SubCell"/>
</dbReference>
<feature type="transmembrane region" description="Helical" evidence="5">
    <location>
        <begin position="388"/>
        <end position="407"/>
    </location>
</feature>
<dbReference type="PROSITE" id="PS50850">
    <property type="entry name" value="MFS"/>
    <property type="match status" value="1"/>
</dbReference>
<feature type="domain" description="Major facilitator superfamily (MFS) profile" evidence="6">
    <location>
        <begin position="1"/>
        <end position="411"/>
    </location>
</feature>
<feature type="transmembrane region" description="Helical" evidence="5">
    <location>
        <begin position="66"/>
        <end position="84"/>
    </location>
</feature>
<evidence type="ECO:0000256" key="4">
    <source>
        <dbReference type="ARBA" id="ARBA00023136"/>
    </source>
</evidence>